<protein>
    <submittedName>
        <fullName evidence="1">Uncharacterized protein</fullName>
    </submittedName>
</protein>
<proteinExistence type="predicted"/>
<dbReference type="EMBL" id="CM042888">
    <property type="protein sequence ID" value="KAI4326755.1"/>
    <property type="molecule type" value="Genomic_DNA"/>
</dbReference>
<reference evidence="2" key="1">
    <citation type="journal article" date="2023" name="Front. Plant Sci.">
        <title>Chromosomal-level genome assembly of Melastoma candidum provides insights into trichome evolution.</title>
        <authorList>
            <person name="Zhong Y."/>
            <person name="Wu W."/>
            <person name="Sun C."/>
            <person name="Zou P."/>
            <person name="Liu Y."/>
            <person name="Dai S."/>
            <person name="Zhou R."/>
        </authorList>
    </citation>
    <scope>NUCLEOTIDE SEQUENCE [LARGE SCALE GENOMIC DNA]</scope>
</reference>
<name>A0ACB9MR40_9MYRT</name>
<dbReference type="Proteomes" id="UP001057402">
    <property type="component" value="Chromosome 9"/>
</dbReference>
<sequence length="77" mass="7587">MVWGGDGGREAPGGAAVALEGEFGLNRGVGVRRGGAVPEEAEDGVGIICIGCSFGMSLVLKVREENRGIAGGSGAQA</sequence>
<comment type="caution">
    <text evidence="1">The sequence shown here is derived from an EMBL/GenBank/DDBJ whole genome shotgun (WGS) entry which is preliminary data.</text>
</comment>
<accession>A0ACB9MR40</accession>
<gene>
    <name evidence="1" type="ORF">MLD38_032034</name>
</gene>
<keyword evidence="2" id="KW-1185">Reference proteome</keyword>
<evidence type="ECO:0000313" key="2">
    <source>
        <dbReference type="Proteomes" id="UP001057402"/>
    </source>
</evidence>
<evidence type="ECO:0000313" key="1">
    <source>
        <dbReference type="EMBL" id="KAI4326755.1"/>
    </source>
</evidence>
<organism evidence="1 2">
    <name type="scientific">Melastoma candidum</name>
    <dbReference type="NCBI Taxonomy" id="119954"/>
    <lineage>
        <taxon>Eukaryota</taxon>
        <taxon>Viridiplantae</taxon>
        <taxon>Streptophyta</taxon>
        <taxon>Embryophyta</taxon>
        <taxon>Tracheophyta</taxon>
        <taxon>Spermatophyta</taxon>
        <taxon>Magnoliopsida</taxon>
        <taxon>eudicotyledons</taxon>
        <taxon>Gunneridae</taxon>
        <taxon>Pentapetalae</taxon>
        <taxon>rosids</taxon>
        <taxon>malvids</taxon>
        <taxon>Myrtales</taxon>
        <taxon>Melastomataceae</taxon>
        <taxon>Melastomatoideae</taxon>
        <taxon>Melastomateae</taxon>
        <taxon>Melastoma</taxon>
    </lineage>
</organism>